<evidence type="ECO:0000313" key="7">
    <source>
        <dbReference type="EMBL" id="ODS31627.1"/>
    </source>
</evidence>
<dbReference type="Gene3D" id="1.20.1250.20">
    <property type="entry name" value="MFS general substrate transporter like domains"/>
    <property type="match status" value="1"/>
</dbReference>
<dbReference type="EMBL" id="MAYW01000105">
    <property type="protein sequence ID" value="ODS31627.1"/>
    <property type="molecule type" value="Genomic_DNA"/>
</dbReference>
<evidence type="ECO:0000256" key="5">
    <source>
        <dbReference type="ARBA" id="ARBA00023136"/>
    </source>
</evidence>
<keyword evidence="2" id="KW-0813">Transport</keyword>
<dbReference type="SUPFAM" id="SSF103473">
    <property type="entry name" value="MFS general substrate transporter"/>
    <property type="match status" value="1"/>
</dbReference>
<evidence type="ECO:0000313" key="8">
    <source>
        <dbReference type="Proteomes" id="UP000094056"/>
    </source>
</evidence>
<dbReference type="GO" id="GO:0012505">
    <property type="term" value="C:endomembrane system"/>
    <property type="evidence" value="ECO:0007669"/>
    <property type="project" value="UniProtKB-SubCell"/>
</dbReference>
<evidence type="ECO:0000256" key="1">
    <source>
        <dbReference type="ARBA" id="ARBA00004127"/>
    </source>
</evidence>
<comment type="caution">
    <text evidence="7">The sequence shown here is derived from an EMBL/GenBank/DDBJ whole genome shotgun (WGS) entry which is preliminary data.</text>
</comment>
<proteinExistence type="predicted"/>
<evidence type="ECO:0000256" key="4">
    <source>
        <dbReference type="ARBA" id="ARBA00022989"/>
    </source>
</evidence>
<keyword evidence="5 6" id="KW-0472">Membrane</keyword>
<dbReference type="InterPro" id="IPR036259">
    <property type="entry name" value="MFS_trans_sf"/>
</dbReference>
<feature type="transmembrane region" description="Helical" evidence="6">
    <location>
        <begin position="158"/>
        <end position="178"/>
    </location>
</feature>
<accession>A0A1E3X7L6</accession>
<feature type="transmembrane region" description="Helical" evidence="6">
    <location>
        <begin position="93"/>
        <end position="110"/>
    </location>
</feature>
<dbReference type="Pfam" id="PF11700">
    <property type="entry name" value="ATG22"/>
    <property type="match status" value="1"/>
</dbReference>
<dbReference type="AlphaFoldDB" id="A0A1E3X7L6"/>
<sequence length="204" mass="22702">MKSDKERNVFAWCMYDWANSAFATTVIAALLPIYFATVIVPSDGWIFRFSGIEVATNAATLWGFLSGTAALFVFLTAPILGAISDLSKTKKRFLMVFCYGGSLFTILLYFCHAGDVWMTMIFFFFANVCFTSANIFYDAFLPHIASRQEIDQLSGKGYAYGYLGGGLQFFICLILILIHDKIGIEKTLAVRISLLGFPGSNLIY</sequence>
<organism evidence="7 8">
    <name type="scientific">Candidatus Scalindua rubra</name>
    <dbReference type="NCBI Taxonomy" id="1872076"/>
    <lineage>
        <taxon>Bacteria</taxon>
        <taxon>Pseudomonadati</taxon>
        <taxon>Planctomycetota</taxon>
        <taxon>Candidatus Brocadiia</taxon>
        <taxon>Candidatus Brocadiales</taxon>
        <taxon>Candidatus Scalinduaceae</taxon>
        <taxon>Candidatus Scalindua</taxon>
    </lineage>
</organism>
<evidence type="ECO:0000256" key="6">
    <source>
        <dbReference type="SAM" id="Phobius"/>
    </source>
</evidence>
<dbReference type="InterPro" id="IPR050495">
    <property type="entry name" value="ATG22/LtaA_families"/>
</dbReference>
<feature type="transmembrane region" description="Helical" evidence="6">
    <location>
        <begin position="60"/>
        <end position="81"/>
    </location>
</feature>
<comment type="subcellular location">
    <subcellularLocation>
        <location evidence="1">Endomembrane system</location>
        <topology evidence="1">Multi-pass membrane protein</topology>
    </subcellularLocation>
</comment>
<reference evidence="7 8" key="1">
    <citation type="submission" date="2016-07" db="EMBL/GenBank/DDBJ databases">
        <title>Draft genome of Scalindua rubra, obtained from a brine-seawater interface in the Red Sea, sheds light on salt adaptation in anammox bacteria.</title>
        <authorList>
            <person name="Speth D.R."/>
            <person name="Lagkouvardos I."/>
            <person name="Wang Y."/>
            <person name="Qian P.-Y."/>
            <person name="Dutilh B.E."/>
            <person name="Jetten M.S."/>
        </authorList>
    </citation>
    <scope>NUCLEOTIDE SEQUENCE [LARGE SCALE GENOMIC DNA]</scope>
    <source>
        <strain evidence="7">BSI-1</strain>
    </source>
</reference>
<dbReference type="Proteomes" id="UP000094056">
    <property type="component" value="Unassembled WGS sequence"/>
</dbReference>
<feature type="transmembrane region" description="Helical" evidence="6">
    <location>
        <begin position="116"/>
        <end position="137"/>
    </location>
</feature>
<dbReference type="PANTHER" id="PTHR23519:SF1">
    <property type="entry name" value="AUTOPHAGY-RELATED PROTEIN 22"/>
    <property type="match status" value="1"/>
</dbReference>
<dbReference type="InterPro" id="IPR024671">
    <property type="entry name" value="Atg22-like"/>
</dbReference>
<dbReference type="PATRIC" id="fig|1872076.5.peg.3875"/>
<dbReference type="PANTHER" id="PTHR23519">
    <property type="entry name" value="AUTOPHAGY-RELATED PROTEIN 22"/>
    <property type="match status" value="1"/>
</dbReference>
<evidence type="ECO:0000256" key="2">
    <source>
        <dbReference type="ARBA" id="ARBA00022448"/>
    </source>
</evidence>
<name>A0A1E3X7L6_9BACT</name>
<protein>
    <submittedName>
        <fullName evidence="7">Putative transporter protein</fullName>
    </submittedName>
</protein>
<keyword evidence="3 6" id="KW-0812">Transmembrane</keyword>
<keyword evidence="4 6" id="KW-1133">Transmembrane helix</keyword>
<evidence type="ECO:0000256" key="3">
    <source>
        <dbReference type="ARBA" id="ARBA00022692"/>
    </source>
</evidence>
<gene>
    <name evidence="7" type="ORF">SCARUB_03260</name>
</gene>
<feature type="transmembrane region" description="Helical" evidence="6">
    <location>
        <begin position="21"/>
        <end position="40"/>
    </location>
</feature>